<accession>A0A0C2BXK8</accession>
<name>A0A0C2BXK8_9BURK</name>
<dbReference type="EMBL" id="JWJG01000028">
    <property type="protein sequence ID" value="KIF82766.1"/>
    <property type="molecule type" value="Genomic_DNA"/>
</dbReference>
<evidence type="ECO:0000313" key="2">
    <source>
        <dbReference type="EMBL" id="KIF82766.1"/>
    </source>
</evidence>
<dbReference type="AlphaFoldDB" id="A0A0C2BXK8"/>
<keyword evidence="1" id="KW-1133">Transmembrane helix</keyword>
<comment type="caution">
    <text evidence="2">The sequence shown here is derived from an EMBL/GenBank/DDBJ whole genome shotgun (WGS) entry which is preliminary data.</text>
</comment>
<feature type="transmembrane region" description="Helical" evidence="1">
    <location>
        <begin position="64"/>
        <end position="85"/>
    </location>
</feature>
<keyword evidence="1" id="KW-0812">Transmembrane</keyword>
<keyword evidence="3" id="KW-1185">Reference proteome</keyword>
<dbReference type="OrthoDB" id="72963at2"/>
<dbReference type="InterPro" id="IPR010718">
    <property type="entry name" value="DUF1294"/>
</dbReference>
<dbReference type="Pfam" id="PF06961">
    <property type="entry name" value="DUF1294"/>
    <property type="match status" value="1"/>
</dbReference>
<sequence length="92" mass="9991">MIVLAYYLAASIATFAFYAHDKAAARKSQWRTPELTLHALGLLGGWPGALAAQRLLRHKSAKRSFLAVFWLTVALHCAAAGALLWTQRAVAA</sequence>
<gene>
    <name evidence="2" type="ORF">TSA66_21165</name>
</gene>
<proteinExistence type="predicted"/>
<organism evidence="2 3">
    <name type="scientific">Noviherbaspirillum autotrophicum</name>
    <dbReference type="NCBI Taxonomy" id="709839"/>
    <lineage>
        <taxon>Bacteria</taxon>
        <taxon>Pseudomonadati</taxon>
        <taxon>Pseudomonadota</taxon>
        <taxon>Betaproteobacteria</taxon>
        <taxon>Burkholderiales</taxon>
        <taxon>Oxalobacteraceae</taxon>
        <taxon>Noviherbaspirillum</taxon>
    </lineage>
</organism>
<dbReference type="STRING" id="709839.TSA66_21165"/>
<evidence type="ECO:0000256" key="1">
    <source>
        <dbReference type="SAM" id="Phobius"/>
    </source>
</evidence>
<dbReference type="InterPro" id="IPR012156">
    <property type="entry name" value="Cold_shock_CspA"/>
</dbReference>
<dbReference type="Proteomes" id="UP000031572">
    <property type="component" value="Unassembled WGS sequence"/>
</dbReference>
<protein>
    <recommendedName>
        <fullName evidence="4">Cold-shock protein</fullName>
    </recommendedName>
</protein>
<dbReference type="GO" id="GO:0003676">
    <property type="term" value="F:nucleic acid binding"/>
    <property type="evidence" value="ECO:0007669"/>
    <property type="project" value="InterPro"/>
</dbReference>
<dbReference type="PIRSF" id="PIRSF002599">
    <property type="entry name" value="Cold_shock_A"/>
    <property type="match status" value="1"/>
</dbReference>
<feature type="transmembrane region" description="Helical" evidence="1">
    <location>
        <begin position="35"/>
        <end position="52"/>
    </location>
</feature>
<evidence type="ECO:0000313" key="3">
    <source>
        <dbReference type="Proteomes" id="UP000031572"/>
    </source>
</evidence>
<keyword evidence="1" id="KW-0472">Membrane</keyword>
<dbReference type="RefSeq" id="WP_040041398.1">
    <property type="nucleotide sequence ID" value="NZ_JWJG01000028.1"/>
</dbReference>
<evidence type="ECO:0008006" key="4">
    <source>
        <dbReference type="Google" id="ProtNLM"/>
    </source>
</evidence>
<reference evidence="2 3" key="1">
    <citation type="submission" date="2014-12" db="EMBL/GenBank/DDBJ databases">
        <title>Denitrispirillum autotrophicum gen. nov., sp. nov., Denitrifying, Facultatively Autotrophic Bacteria Isolated from Rice Paddy Soil.</title>
        <authorList>
            <person name="Ishii S."/>
            <person name="Ashida N."/>
            <person name="Ohno H."/>
            <person name="Otsuka S."/>
            <person name="Yokota A."/>
            <person name="Senoo K."/>
        </authorList>
    </citation>
    <scope>NUCLEOTIDE SEQUENCE [LARGE SCALE GENOMIC DNA]</scope>
    <source>
        <strain evidence="2 3">TSA66</strain>
    </source>
</reference>